<organism evidence="4 5">
    <name type="scientific">Stichopus japonicus</name>
    <name type="common">Sea cucumber</name>
    <dbReference type="NCBI Taxonomy" id="307972"/>
    <lineage>
        <taxon>Eukaryota</taxon>
        <taxon>Metazoa</taxon>
        <taxon>Echinodermata</taxon>
        <taxon>Eleutherozoa</taxon>
        <taxon>Echinozoa</taxon>
        <taxon>Holothuroidea</taxon>
        <taxon>Aspidochirotacea</taxon>
        <taxon>Aspidochirotida</taxon>
        <taxon>Stichopodidae</taxon>
        <taxon>Apostichopus</taxon>
    </lineage>
</organism>
<reference evidence="4 5" key="1">
    <citation type="journal article" date="2017" name="PLoS Biol.">
        <title>The sea cucumber genome provides insights into morphological evolution and visceral regeneration.</title>
        <authorList>
            <person name="Zhang X."/>
            <person name="Sun L."/>
            <person name="Yuan J."/>
            <person name="Sun Y."/>
            <person name="Gao Y."/>
            <person name="Zhang L."/>
            <person name="Li S."/>
            <person name="Dai H."/>
            <person name="Hamel J.F."/>
            <person name="Liu C."/>
            <person name="Yu Y."/>
            <person name="Liu S."/>
            <person name="Lin W."/>
            <person name="Guo K."/>
            <person name="Jin S."/>
            <person name="Xu P."/>
            <person name="Storey K.B."/>
            <person name="Huan P."/>
            <person name="Zhang T."/>
            <person name="Zhou Y."/>
            <person name="Zhang J."/>
            <person name="Lin C."/>
            <person name="Li X."/>
            <person name="Xing L."/>
            <person name="Huo D."/>
            <person name="Sun M."/>
            <person name="Wang L."/>
            <person name="Mercier A."/>
            <person name="Li F."/>
            <person name="Yang H."/>
            <person name="Xiang J."/>
        </authorList>
    </citation>
    <scope>NUCLEOTIDE SEQUENCE [LARGE SCALE GENOMIC DNA]</scope>
    <source>
        <strain evidence="4">Shaxun</strain>
        <tissue evidence="4">Muscle</tissue>
    </source>
</reference>
<gene>
    <name evidence="4" type="ORF">BSL78_06817</name>
</gene>
<feature type="domain" description="Ubiquitin-activating enzyme SCCH" evidence="3">
    <location>
        <begin position="2"/>
        <end position="123"/>
    </location>
</feature>
<dbReference type="SUPFAM" id="SSF69572">
    <property type="entry name" value="Activating enzymes of the ubiquitin-like proteins"/>
    <property type="match status" value="1"/>
</dbReference>
<dbReference type="OrthoDB" id="6505338at2759"/>
<dbReference type="Gene3D" id="1.10.10.2660">
    <property type="entry name" value="Ubiquitin-activating enzyme E1, SCCH domain"/>
    <property type="match status" value="1"/>
</dbReference>
<comment type="pathway">
    <text evidence="1">Protein modification; protein ubiquitination.</text>
</comment>
<proteinExistence type="inferred from homology"/>
<evidence type="ECO:0000256" key="2">
    <source>
        <dbReference type="ARBA" id="ARBA00005673"/>
    </source>
</evidence>
<evidence type="ECO:0000313" key="5">
    <source>
        <dbReference type="Proteomes" id="UP000230750"/>
    </source>
</evidence>
<evidence type="ECO:0000256" key="1">
    <source>
        <dbReference type="ARBA" id="ARBA00004906"/>
    </source>
</evidence>
<dbReference type="Proteomes" id="UP000230750">
    <property type="component" value="Unassembled WGS sequence"/>
</dbReference>
<comment type="caution">
    <text evidence="4">The sequence shown here is derived from an EMBL/GenBank/DDBJ whole genome shotgun (WGS) entry which is preliminary data.</text>
</comment>
<keyword evidence="5" id="KW-1185">Reference proteome</keyword>
<dbReference type="InterPro" id="IPR035985">
    <property type="entry name" value="Ubiquitin-activating_enz"/>
</dbReference>
<sequence length="125" mass="14544">MDTLEGIKRTLIDEKPASHVNCIQWARLHFEEQFCNQIKQLLYNFPPDQVTSSGAPFWSGPKRCPHPLVFDVKKDMHVDYILAAANLRAESYGLEQIRDRDYIIKELEKIRVAPFKPKEGREICT</sequence>
<comment type="similarity">
    <text evidence="2">Belongs to the ubiquitin-activating E1 family.</text>
</comment>
<dbReference type="AlphaFoldDB" id="A0A2G8L7P4"/>
<dbReference type="InterPro" id="IPR042063">
    <property type="entry name" value="Ubi_acti_E1_SCCH"/>
</dbReference>
<dbReference type="EMBL" id="MRZV01000181">
    <property type="protein sequence ID" value="PIK56289.1"/>
    <property type="molecule type" value="Genomic_DNA"/>
</dbReference>
<evidence type="ECO:0000259" key="3">
    <source>
        <dbReference type="Pfam" id="PF10585"/>
    </source>
</evidence>
<name>A0A2G8L7P4_STIJA</name>
<dbReference type="GO" id="GO:0008641">
    <property type="term" value="F:ubiquitin-like modifier activating enzyme activity"/>
    <property type="evidence" value="ECO:0007669"/>
    <property type="project" value="InterPro"/>
</dbReference>
<protein>
    <recommendedName>
        <fullName evidence="3">Ubiquitin-activating enzyme SCCH domain-containing protein</fullName>
    </recommendedName>
</protein>
<evidence type="ECO:0000313" key="4">
    <source>
        <dbReference type="EMBL" id="PIK56289.1"/>
    </source>
</evidence>
<accession>A0A2G8L7P4</accession>
<dbReference type="STRING" id="307972.A0A2G8L7P4"/>
<dbReference type="InterPro" id="IPR019572">
    <property type="entry name" value="UBA_E1_SCCH"/>
</dbReference>
<dbReference type="Pfam" id="PF10585">
    <property type="entry name" value="UBA_E1_SCCH"/>
    <property type="match status" value="1"/>
</dbReference>